<reference evidence="8 9" key="1">
    <citation type="submission" date="2018-12" db="EMBL/GenBank/DDBJ databases">
        <title>Dyella dinghuensis sp. nov. DHOA06 and Dyella choica sp. nov. 4M-K27, isolated from forest soil.</title>
        <authorList>
            <person name="Qiu L.-H."/>
            <person name="Gao Z.-H."/>
        </authorList>
    </citation>
    <scope>NUCLEOTIDE SEQUENCE [LARGE SCALE GENOMIC DNA]</scope>
    <source>
        <strain evidence="8 9">DHOA06</strain>
    </source>
</reference>
<dbReference type="PANTHER" id="PTHR11706">
    <property type="entry name" value="SOLUTE CARRIER PROTEIN FAMILY 11 MEMBER"/>
    <property type="match status" value="1"/>
</dbReference>
<evidence type="ECO:0000256" key="7">
    <source>
        <dbReference type="SAM" id="Phobius"/>
    </source>
</evidence>
<comment type="subcellular location">
    <subcellularLocation>
        <location evidence="1">Membrane</location>
        <topology evidence="1">Multi-pass membrane protein</topology>
    </subcellularLocation>
</comment>
<dbReference type="PANTHER" id="PTHR11706:SF33">
    <property type="entry name" value="NATURAL RESISTANCE-ASSOCIATED MACROPHAGE PROTEIN 2"/>
    <property type="match status" value="1"/>
</dbReference>
<keyword evidence="3 7" id="KW-0812">Transmembrane</keyword>
<dbReference type="GO" id="GO:0005886">
    <property type="term" value="C:plasma membrane"/>
    <property type="evidence" value="ECO:0007669"/>
    <property type="project" value="TreeGrafter"/>
</dbReference>
<dbReference type="OrthoDB" id="9787548at2"/>
<accession>A0A432LPA1</accession>
<evidence type="ECO:0000313" key="8">
    <source>
        <dbReference type="EMBL" id="RUL62008.1"/>
    </source>
</evidence>
<evidence type="ECO:0000313" key="9">
    <source>
        <dbReference type="Proteomes" id="UP000267077"/>
    </source>
</evidence>
<feature type="transmembrane region" description="Helical" evidence="7">
    <location>
        <begin position="189"/>
        <end position="208"/>
    </location>
</feature>
<gene>
    <name evidence="8" type="ORF">EKH79_13910</name>
</gene>
<keyword evidence="4" id="KW-0769">Symport</keyword>
<feature type="transmembrane region" description="Helical" evidence="7">
    <location>
        <begin position="400"/>
        <end position="423"/>
    </location>
</feature>
<dbReference type="GO" id="GO:0034755">
    <property type="term" value="P:iron ion transmembrane transport"/>
    <property type="evidence" value="ECO:0007669"/>
    <property type="project" value="TreeGrafter"/>
</dbReference>
<name>A0A432LPA1_9GAMM</name>
<proteinExistence type="predicted"/>
<feature type="transmembrane region" description="Helical" evidence="7">
    <location>
        <begin position="46"/>
        <end position="66"/>
    </location>
</feature>
<dbReference type="Pfam" id="PF01566">
    <property type="entry name" value="Nramp"/>
    <property type="match status" value="1"/>
</dbReference>
<feature type="transmembrane region" description="Helical" evidence="7">
    <location>
        <begin position="338"/>
        <end position="356"/>
    </location>
</feature>
<evidence type="ECO:0000256" key="3">
    <source>
        <dbReference type="ARBA" id="ARBA00022692"/>
    </source>
</evidence>
<feature type="transmembrane region" description="Helical" evidence="7">
    <location>
        <begin position="149"/>
        <end position="169"/>
    </location>
</feature>
<evidence type="ECO:0000256" key="5">
    <source>
        <dbReference type="ARBA" id="ARBA00022989"/>
    </source>
</evidence>
<organism evidence="8 9">
    <name type="scientific">Dyella dinghuensis</name>
    <dbReference type="NCBI Taxonomy" id="1920169"/>
    <lineage>
        <taxon>Bacteria</taxon>
        <taxon>Pseudomonadati</taxon>
        <taxon>Pseudomonadota</taxon>
        <taxon>Gammaproteobacteria</taxon>
        <taxon>Lysobacterales</taxon>
        <taxon>Rhodanobacteraceae</taxon>
        <taxon>Dyella</taxon>
    </lineage>
</organism>
<keyword evidence="9" id="KW-1185">Reference proteome</keyword>
<comment type="caution">
    <text evidence="8">The sequence shown here is derived from an EMBL/GenBank/DDBJ whole genome shotgun (WGS) entry which is preliminary data.</text>
</comment>
<feature type="transmembrane region" description="Helical" evidence="7">
    <location>
        <begin position="118"/>
        <end position="137"/>
    </location>
</feature>
<evidence type="ECO:0000256" key="2">
    <source>
        <dbReference type="ARBA" id="ARBA00022448"/>
    </source>
</evidence>
<feature type="transmembrane region" description="Helical" evidence="7">
    <location>
        <begin position="291"/>
        <end position="318"/>
    </location>
</feature>
<dbReference type="InterPro" id="IPR001046">
    <property type="entry name" value="NRAMP_fam"/>
</dbReference>
<evidence type="ECO:0000256" key="6">
    <source>
        <dbReference type="ARBA" id="ARBA00023136"/>
    </source>
</evidence>
<feature type="transmembrane region" description="Helical" evidence="7">
    <location>
        <begin position="363"/>
        <end position="385"/>
    </location>
</feature>
<dbReference type="EMBL" id="RYZR01000007">
    <property type="protein sequence ID" value="RUL62008.1"/>
    <property type="molecule type" value="Genomic_DNA"/>
</dbReference>
<dbReference type="GO" id="GO:0005384">
    <property type="term" value="F:manganese ion transmembrane transporter activity"/>
    <property type="evidence" value="ECO:0007669"/>
    <property type="project" value="TreeGrafter"/>
</dbReference>
<dbReference type="Proteomes" id="UP000267077">
    <property type="component" value="Unassembled WGS sequence"/>
</dbReference>
<sequence>MTKKNAAQPGWSLWQKLSAGLVTGAADDDPSGIATYSQVGAAYGYATAWSLILAMPLMIAIQAISARIGCASGKGLGENMRQYYPRWLVYALVSSILVANVINLAADIGAMGAATELLVGGPATLYAALFALISLGLQVYVPFSRYSPYLKVMTLSLFAYVGTIFVVHVPWADVLKGVVFPKATFDAKYAVAIVAVLGTTISPYLFVWQAAQEVEEIRAPGPRRALKRAPSQGPDALERIGIDTTVGMIFSNVVAGFIILTAAVTLHAHGKTDIQSASDAAQALKPIAGRFVFWLFAAGIVGTGLLAVPVLAGATAYAAAGVLGEKYGLEHKPRQAKVFYAVLIFASIAGIALNLTPINPIKALYWSAVINGVAAAPMMVIVMLMSRRREVMGEFTLEPWLWVLGWIATAVMAIAAMVMFLTWGK</sequence>
<dbReference type="AlphaFoldDB" id="A0A432LPA1"/>
<dbReference type="GO" id="GO:0015086">
    <property type="term" value="F:cadmium ion transmembrane transporter activity"/>
    <property type="evidence" value="ECO:0007669"/>
    <property type="project" value="TreeGrafter"/>
</dbReference>
<keyword evidence="2" id="KW-0813">Transport</keyword>
<evidence type="ECO:0000256" key="1">
    <source>
        <dbReference type="ARBA" id="ARBA00004141"/>
    </source>
</evidence>
<keyword evidence="6 7" id="KW-0472">Membrane</keyword>
<feature type="transmembrane region" description="Helical" evidence="7">
    <location>
        <begin position="87"/>
        <end position="106"/>
    </location>
</feature>
<evidence type="ECO:0000256" key="4">
    <source>
        <dbReference type="ARBA" id="ARBA00022847"/>
    </source>
</evidence>
<dbReference type="RefSeq" id="WP_126674452.1">
    <property type="nucleotide sequence ID" value="NZ_RYZR01000007.1"/>
</dbReference>
<keyword evidence="5 7" id="KW-1133">Transmembrane helix</keyword>
<dbReference type="GO" id="GO:0015293">
    <property type="term" value="F:symporter activity"/>
    <property type="evidence" value="ECO:0007669"/>
    <property type="project" value="UniProtKB-KW"/>
</dbReference>
<protein>
    <submittedName>
        <fullName evidence="8">Divalent metal cation transporter</fullName>
    </submittedName>
</protein>